<evidence type="ECO:0000256" key="3">
    <source>
        <dbReference type="ARBA" id="ARBA00022964"/>
    </source>
</evidence>
<feature type="domain" description="2OGFeDO JBP1/TET oxygenase" evidence="6">
    <location>
        <begin position="207"/>
        <end position="348"/>
    </location>
</feature>
<keyword evidence="5" id="KW-0408">Iron</keyword>
<protein>
    <recommendedName>
        <fullName evidence="6">2OGFeDO JBP1/TET oxygenase domain-containing protein</fullName>
    </recommendedName>
</protein>
<keyword evidence="3" id="KW-0223">Dioxygenase</keyword>
<evidence type="ECO:0000256" key="2">
    <source>
        <dbReference type="ARBA" id="ARBA00022723"/>
    </source>
</evidence>
<dbReference type="OrthoDB" id="3200752at2759"/>
<organism evidence="7 8">
    <name type="scientific">Tetrapyrgos nigripes</name>
    <dbReference type="NCBI Taxonomy" id="182062"/>
    <lineage>
        <taxon>Eukaryota</taxon>
        <taxon>Fungi</taxon>
        <taxon>Dikarya</taxon>
        <taxon>Basidiomycota</taxon>
        <taxon>Agaricomycotina</taxon>
        <taxon>Agaricomycetes</taxon>
        <taxon>Agaricomycetidae</taxon>
        <taxon>Agaricales</taxon>
        <taxon>Marasmiineae</taxon>
        <taxon>Marasmiaceae</taxon>
        <taxon>Tetrapyrgos</taxon>
    </lineage>
</organism>
<gene>
    <name evidence="7" type="ORF">D9758_017914</name>
</gene>
<proteinExistence type="predicted"/>
<comment type="caution">
    <text evidence="7">The sequence shown here is derived from an EMBL/GenBank/DDBJ whole genome shotgun (WGS) entry which is preliminary data.</text>
</comment>
<keyword evidence="8" id="KW-1185">Reference proteome</keyword>
<accession>A0A8H5FEM3</accession>
<comment type="cofactor">
    <cofactor evidence="1">
        <name>Fe(2+)</name>
        <dbReference type="ChEBI" id="CHEBI:29033"/>
    </cofactor>
</comment>
<sequence length="370" mass="41931">MGRTKHRLNVFCDSRWEEHVLNLETYLTTHSSTAIALGWTRGVDINNIAQQLKKAMDHPVVLPICAVEYFGLTIEKRHGALAKWRNSAQRHFSAPTVITDQEGISLIWYLPNLLNQGLQAKLLRATSLINCKLASSIRLADHSWQEHEYSKTQRGWRDDENLFVPSCRHSTVVPGVRNFSFGWRGSGHLWTEDPVKTSRSLTHNARDIPNTQQWLESVAPLQLTVSLILSFIHPELYQAGKTALDNCCKPSADLTQEWAKRWNSVYTALCVISSHRAVPHVDSHGDPKYLDALASLGTTKKAKMVFHELNASFSYNPGTVMFFSGKGWTHEVPLWGVGDRVCYASYMRPEMMAEHNVEVSGYLRIVEHIL</sequence>
<evidence type="ECO:0000313" key="8">
    <source>
        <dbReference type="Proteomes" id="UP000559256"/>
    </source>
</evidence>
<evidence type="ECO:0000313" key="7">
    <source>
        <dbReference type="EMBL" id="KAF5333747.1"/>
    </source>
</evidence>
<dbReference type="GO" id="GO:0051213">
    <property type="term" value="F:dioxygenase activity"/>
    <property type="evidence" value="ECO:0007669"/>
    <property type="project" value="UniProtKB-KW"/>
</dbReference>
<evidence type="ECO:0000259" key="6">
    <source>
        <dbReference type="Pfam" id="PF12851"/>
    </source>
</evidence>
<evidence type="ECO:0000256" key="1">
    <source>
        <dbReference type="ARBA" id="ARBA00001954"/>
    </source>
</evidence>
<keyword evidence="4" id="KW-0560">Oxidoreductase</keyword>
<dbReference type="GO" id="GO:0046872">
    <property type="term" value="F:metal ion binding"/>
    <property type="evidence" value="ECO:0007669"/>
    <property type="project" value="UniProtKB-KW"/>
</dbReference>
<dbReference type="EMBL" id="JAACJM010000289">
    <property type="protein sequence ID" value="KAF5333747.1"/>
    <property type="molecule type" value="Genomic_DNA"/>
</dbReference>
<dbReference type="Pfam" id="PF12851">
    <property type="entry name" value="Tet_JBP"/>
    <property type="match status" value="1"/>
</dbReference>
<dbReference type="AlphaFoldDB" id="A0A8H5FEM3"/>
<dbReference type="Proteomes" id="UP000559256">
    <property type="component" value="Unassembled WGS sequence"/>
</dbReference>
<dbReference type="Gene3D" id="3.60.130.30">
    <property type="match status" value="1"/>
</dbReference>
<dbReference type="InterPro" id="IPR024779">
    <property type="entry name" value="2OGFeDO_JBP1/TET_oxygenase_dom"/>
</dbReference>
<reference evidence="7 8" key="1">
    <citation type="journal article" date="2020" name="ISME J.">
        <title>Uncovering the hidden diversity of litter-decomposition mechanisms in mushroom-forming fungi.</title>
        <authorList>
            <person name="Floudas D."/>
            <person name="Bentzer J."/>
            <person name="Ahren D."/>
            <person name="Johansson T."/>
            <person name="Persson P."/>
            <person name="Tunlid A."/>
        </authorList>
    </citation>
    <scope>NUCLEOTIDE SEQUENCE [LARGE SCALE GENOMIC DNA]</scope>
    <source>
        <strain evidence="7 8">CBS 291.85</strain>
    </source>
</reference>
<evidence type="ECO:0000256" key="4">
    <source>
        <dbReference type="ARBA" id="ARBA00023002"/>
    </source>
</evidence>
<keyword evidence="2" id="KW-0479">Metal-binding</keyword>
<name>A0A8H5FEM3_9AGAR</name>
<evidence type="ECO:0000256" key="5">
    <source>
        <dbReference type="ARBA" id="ARBA00023004"/>
    </source>
</evidence>